<name>A0ABY4SB77_AQUTE</name>
<dbReference type="Pfam" id="PF06114">
    <property type="entry name" value="Peptidase_M78"/>
    <property type="match status" value="1"/>
</dbReference>
<evidence type="ECO:0000313" key="2">
    <source>
        <dbReference type="EMBL" id="URI09420.1"/>
    </source>
</evidence>
<accession>A0ABY4SB77</accession>
<gene>
    <name evidence="2" type="ORF">MW290_28050</name>
</gene>
<dbReference type="PANTHER" id="PTHR40455">
    <property type="entry name" value="ANTITOXIN HIGA"/>
    <property type="match status" value="1"/>
</dbReference>
<sequence length="408" mass="46092">MKPAVVKTERQYRDYMARIEELAMLDPAPNSPEGEELELFATLVEAYEEKTFPVAKPDPVDAVLFRMHEQDLRQSDLVPYFGSRSRVSEFLSRQRPLTVPIVRELSAGLGIPAEVLIQDSVAPKTQADADAGEALDWSKFPINEMCSRGWIQASKRRADVSQRLEAVQSFIERALGGMQPGVLARRTIKGDAFNWQAFYALTAWQARVLQKAHENAFRAHERFELKALDEPFFDRLVRLSRDPNGPAKALDMLRGVGIAVVIENHLPRTKLDGAAMLSPSGDPVIALTLRFDRLDNFWFTLLHECVHVWRHLSNPGDVFLDRIADKESNEQVEKEANRFARDLLIPRAQWRTTSVRQMPTKAGILAFAEELGIHPSIVAGRIQNETENYAVFTDMVGRGEVSKIFNVS</sequence>
<dbReference type="InterPro" id="IPR010359">
    <property type="entry name" value="IrrE_HExxH"/>
</dbReference>
<evidence type="ECO:0000259" key="1">
    <source>
        <dbReference type="Pfam" id="PF06114"/>
    </source>
</evidence>
<dbReference type="RefSeq" id="WP_250197647.1">
    <property type="nucleotide sequence ID" value="NZ_CP097636.1"/>
</dbReference>
<evidence type="ECO:0000313" key="3">
    <source>
        <dbReference type="Proteomes" id="UP001056201"/>
    </source>
</evidence>
<feature type="domain" description="IrrE N-terminal-like" evidence="1">
    <location>
        <begin position="282"/>
        <end position="379"/>
    </location>
</feature>
<protein>
    <submittedName>
        <fullName evidence="2">ImmA/IrrE family metallo-endopeptidase</fullName>
    </submittedName>
</protein>
<keyword evidence="3" id="KW-1185">Reference proteome</keyword>
<dbReference type="Gene3D" id="1.10.10.2910">
    <property type="match status" value="1"/>
</dbReference>
<proteinExistence type="predicted"/>
<organism evidence="2 3">
    <name type="scientific">Aquincola tertiaricarbonis</name>
    <dbReference type="NCBI Taxonomy" id="391953"/>
    <lineage>
        <taxon>Bacteria</taxon>
        <taxon>Pseudomonadati</taxon>
        <taxon>Pseudomonadota</taxon>
        <taxon>Betaproteobacteria</taxon>
        <taxon>Burkholderiales</taxon>
        <taxon>Sphaerotilaceae</taxon>
        <taxon>Aquincola</taxon>
    </lineage>
</organism>
<dbReference type="Proteomes" id="UP001056201">
    <property type="component" value="Chromosome 2"/>
</dbReference>
<dbReference type="InterPro" id="IPR039060">
    <property type="entry name" value="Antitox_HigA"/>
</dbReference>
<dbReference type="PANTHER" id="PTHR40455:SF1">
    <property type="entry name" value="ANTITOXIN HIGA"/>
    <property type="match status" value="1"/>
</dbReference>
<reference evidence="2" key="1">
    <citation type="submission" date="2022-05" db="EMBL/GenBank/DDBJ databases">
        <title>An RpoN-dependent PEP-CTERM gene is involved in floc formation of an Aquincola tertiaricarbonis strain.</title>
        <authorList>
            <person name="Qiu D."/>
            <person name="Xia M."/>
        </authorList>
    </citation>
    <scope>NUCLEOTIDE SEQUENCE</scope>
    <source>
        <strain evidence="2">RN12</strain>
    </source>
</reference>
<dbReference type="EMBL" id="CP097636">
    <property type="protein sequence ID" value="URI09420.1"/>
    <property type="molecule type" value="Genomic_DNA"/>
</dbReference>